<keyword evidence="3" id="KW-1185">Reference proteome</keyword>
<dbReference type="InterPro" id="IPR034660">
    <property type="entry name" value="DinB/YfiT-like"/>
</dbReference>
<gene>
    <name evidence="2" type="ORF">IEQ44_11805</name>
</gene>
<sequence>MRLPAAAVWQTVHSERRRLVADLSGLSEDQWRLPSLCPGWDVHDVLAHLVDTARTGRAAFVRDLLRARMDFDRANQHGIVRHKRRDPRDTVKALMEAADLTRTPPANLATRLVEAIVHGEDIRRPLGIAGSYPEPAIVQALVYQMRTPVSFGGGRERVAGLRLVDRRTGAIWGQGDDVEADAIDLLLAVSGRRLDRERLTGSGASRLAGASTAVPGARRAHDR</sequence>
<reference evidence="2 3" key="1">
    <citation type="submission" date="2020-10" db="EMBL/GenBank/DDBJ databases">
        <title>Nocardioides sp. isolated from sludge.</title>
        <authorList>
            <person name="Zhang X."/>
        </authorList>
    </citation>
    <scope>NUCLEOTIDE SEQUENCE [LARGE SCALE GENOMIC DNA]</scope>
    <source>
        <strain evidence="2 3">Y6</strain>
    </source>
</reference>
<dbReference type="NCBIfam" id="TIGR03083">
    <property type="entry name" value="maleylpyruvate isomerase family mycothiol-dependent enzyme"/>
    <property type="match status" value="1"/>
</dbReference>
<name>A0ABR9RVF5_9ACTN</name>
<dbReference type="InterPro" id="IPR024344">
    <property type="entry name" value="MDMPI_metal-binding"/>
</dbReference>
<comment type="caution">
    <text evidence="2">The sequence shown here is derived from an EMBL/GenBank/DDBJ whole genome shotgun (WGS) entry which is preliminary data.</text>
</comment>
<dbReference type="RefSeq" id="WP_193638668.1">
    <property type="nucleotide sequence ID" value="NZ_JADCSA010000011.1"/>
</dbReference>
<evidence type="ECO:0000313" key="2">
    <source>
        <dbReference type="EMBL" id="MBE7325340.1"/>
    </source>
</evidence>
<protein>
    <submittedName>
        <fullName evidence="2">Maleylpyruvate isomerase family mycothiol-dependent enzyme</fullName>
    </submittedName>
</protein>
<accession>A0ABR9RVF5</accession>
<organism evidence="2 3">
    <name type="scientific">Nocardioides malaquae</name>
    <dbReference type="NCBI Taxonomy" id="2773426"/>
    <lineage>
        <taxon>Bacteria</taxon>
        <taxon>Bacillati</taxon>
        <taxon>Actinomycetota</taxon>
        <taxon>Actinomycetes</taxon>
        <taxon>Propionibacteriales</taxon>
        <taxon>Nocardioidaceae</taxon>
        <taxon>Nocardioides</taxon>
    </lineage>
</organism>
<keyword evidence="2" id="KW-0413">Isomerase</keyword>
<dbReference type="Gene3D" id="1.20.120.450">
    <property type="entry name" value="dinb family like domain"/>
    <property type="match status" value="1"/>
</dbReference>
<evidence type="ECO:0000313" key="3">
    <source>
        <dbReference type="Proteomes" id="UP000756387"/>
    </source>
</evidence>
<dbReference type="Pfam" id="PF11716">
    <property type="entry name" value="MDMPI_N"/>
    <property type="match status" value="1"/>
</dbReference>
<feature type="domain" description="Mycothiol-dependent maleylpyruvate isomerase metal-binding" evidence="1">
    <location>
        <begin position="13"/>
        <end position="100"/>
    </location>
</feature>
<proteinExistence type="predicted"/>
<dbReference type="EMBL" id="JADCSA010000011">
    <property type="protein sequence ID" value="MBE7325340.1"/>
    <property type="molecule type" value="Genomic_DNA"/>
</dbReference>
<dbReference type="SUPFAM" id="SSF109854">
    <property type="entry name" value="DinB/YfiT-like putative metalloenzymes"/>
    <property type="match status" value="1"/>
</dbReference>
<dbReference type="InterPro" id="IPR017517">
    <property type="entry name" value="Maleyloyr_isom"/>
</dbReference>
<dbReference type="Proteomes" id="UP000756387">
    <property type="component" value="Unassembled WGS sequence"/>
</dbReference>
<evidence type="ECO:0000259" key="1">
    <source>
        <dbReference type="Pfam" id="PF11716"/>
    </source>
</evidence>
<dbReference type="GO" id="GO:0016853">
    <property type="term" value="F:isomerase activity"/>
    <property type="evidence" value="ECO:0007669"/>
    <property type="project" value="UniProtKB-KW"/>
</dbReference>